<dbReference type="NCBIfam" id="TIGR01549">
    <property type="entry name" value="HAD-SF-IA-v1"/>
    <property type="match status" value="1"/>
</dbReference>
<dbReference type="SFLD" id="SFLDG01129">
    <property type="entry name" value="C1.5:_HAD__Beta-PGM__Phosphata"/>
    <property type="match status" value="1"/>
</dbReference>
<dbReference type="InterPro" id="IPR006439">
    <property type="entry name" value="HAD-SF_hydro_IA"/>
</dbReference>
<dbReference type="EMBL" id="CP015243">
    <property type="protein sequence ID" value="ANF56224.1"/>
    <property type="molecule type" value="Genomic_DNA"/>
</dbReference>
<proteinExistence type="predicted"/>
<gene>
    <name evidence="1" type="ORF">A5892_01060</name>
</gene>
<evidence type="ECO:0000313" key="2">
    <source>
        <dbReference type="Proteomes" id="UP000077875"/>
    </source>
</evidence>
<reference evidence="1 2" key="1">
    <citation type="submission" date="2016-04" db="EMBL/GenBank/DDBJ databases">
        <title>Complete Genome Sequence of Halotalea alkalilenta IHB B 13600.</title>
        <authorList>
            <person name="Swarnkar M.K."/>
            <person name="Sharma A."/>
            <person name="Kaushal K."/>
            <person name="Soni R."/>
            <person name="Rana S."/>
            <person name="Singh A.K."/>
            <person name="Gulati A."/>
        </authorList>
    </citation>
    <scope>NUCLEOTIDE SEQUENCE [LARGE SCALE GENOMIC DNA]</scope>
    <source>
        <strain evidence="1 2">IHB B 13600</strain>
    </source>
</reference>
<dbReference type="AlphaFoldDB" id="A0A172YAI4"/>
<dbReference type="SFLD" id="SFLDS00003">
    <property type="entry name" value="Haloacid_Dehalogenase"/>
    <property type="match status" value="1"/>
</dbReference>
<evidence type="ECO:0000313" key="1">
    <source>
        <dbReference type="EMBL" id="ANF56224.1"/>
    </source>
</evidence>
<dbReference type="SUPFAM" id="SSF56784">
    <property type="entry name" value="HAD-like"/>
    <property type="match status" value="1"/>
</dbReference>
<dbReference type="Proteomes" id="UP000077875">
    <property type="component" value="Chromosome"/>
</dbReference>
<protein>
    <submittedName>
        <fullName evidence="1">HAD family hydrolase</fullName>
    </submittedName>
</protein>
<dbReference type="KEGG" id="haa:A5892_01060"/>
<dbReference type="NCBIfam" id="TIGR01509">
    <property type="entry name" value="HAD-SF-IA-v3"/>
    <property type="match status" value="1"/>
</dbReference>
<dbReference type="PANTHER" id="PTHR43885:SF1">
    <property type="entry name" value="SUPERFAMILY HYDROLASE, PUTATIVE (AFU_ORTHOLOGUE AFUA_4G13290)-RELATED"/>
    <property type="match status" value="1"/>
</dbReference>
<accession>A0A172YAI4</accession>
<organism evidence="1 2">
    <name type="scientific">Halotalea alkalilenta</name>
    <dbReference type="NCBI Taxonomy" id="376489"/>
    <lineage>
        <taxon>Bacteria</taxon>
        <taxon>Pseudomonadati</taxon>
        <taxon>Pseudomonadota</taxon>
        <taxon>Gammaproteobacteria</taxon>
        <taxon>Oceanospirillales</taxon>
        <taxon>Halomonadaceae</taxon>
        <taxon>Halotalea</taxon>
    </lineage>
</organism>
<sequence>MTLASRRHWVFDMDGTLTLAVHDFPAIRRALDIPENADILGHLASLPEQESRAKHAWLLEHERELAGISRPAPGAVALVRQLRDQGCELGILTRNARELAWVTLRAIGLDDCFTPAEVLGRDEAKPKPDPDGLYRLAALWSAAPERLVMVGDGVHDLDAGRRAGAYTVLVNRAEGHDPRSTPPWPELVDLEVRDCAALAAALRHSSG</sequence>
<dbReference type="Gene3D" id="1.10.260.80">
    <property type="match status" value="1"/>
</dbReference>
<dbReference type="Pfam" id="PF00702">
    <property type="entry name" value="Hydrolase"/>
    <property type="match status" value="1"/>
</dbReference>
<dbReference type="STRING" id="376489.A5892_01060"/>
<dbReference type="RefSeq" id="WP_064121214.1">
    <property type="nucleotide sequence ID" value="NZ_CP015243.1"/>
</dbReference>
<keyword evidence="1" id="KW-0378">Hydrolase</keyword>
<dbReference type="InterPro" id="IPR023214">
    <property type="entry name" value="HAD_sf"/>
</dbReference>
<dbReference type="Gene3D" id="3.40.50.1000">
    <property type="entry name" value="HAD superfamily/HAD-like"/>
    <property type="match status" value="1"/>
</dbReference>
<dbReference type="PANTHER" id="PTHR43885">
    <property type="entry name" value="HALOACID DEHALOGENASE-LIKE HYDROLASE"/>
    <property type="match status" value="1"/>
</dbReference>
<keyword evidence="2" id="KW-1185">Reference proteome</keyword>
<dbReference type="InterPro" id="IPR036412">
    <property type="entry name" value="HAD-like_sf"/>
</dbReference>
<dbReference type="GO" id="GO:0016787">
    <property type="term" value="F:hydrolase activity"/>
    <property type="evidence" value="ECO:0007669"/>
    <property type="project" value="UniProtKB-KW"/>
</dbReference>
<name>A0A172YAI4_9GAMM</name>